<evidence type="ECO:0000256" key="1">
    <source>
        <dbReference type="ARBA" id="ARBA00023125"/>
    </source>
</evidence>
<evidence type="ECO:0000256" key="2">
    <source>
        <dbReference type="PROSITE-ProRule" id="PRU00335"/>
    </source>
</evidence>
<proteinExistence type="predicted"/>
<evidence type="ECO:0000313" key="4">
    <source>
        <dbReference type="EMBL" id="MCT2401566.1"/>
    </source>
</evidence>
<reference evidence="4" key="1">
    <citation type="submission" date="2022-09" db="EMBL/GenBank/DDBJ databases">
        <title>Novosphingobium sp. Nov., a polycyclic aromatic hydrocarbon-degrading bacterium isolated form mangrove sediments in HongKong.</title>
        <authorList>
            <person name="Hu Z."/>
        </authorList>
    </citation>
    <scope>NUCLEOTIDE SEQUENCE</scope>
    <source>
        <strain evidence="4">HK4-1</strain>
    </source>
</reference>
<dbReference type="EMBL" id="JANZXA010000016">
    <property type="protein sequence ID" value="MCT2401566.1"/>
    <property type="molecule type" value="Genomic_DNA"/>
</dbReference>
<name>A0ABT2I9Q9_9SPHN</name>
<dbReference type="RefSeq" id="WP_260047592.1">
    <property type="nucleotide sequence ID" value="NZ_JANZXA010000016.1"/>
</dbReference>
<protein>
    <submittedName>
        <fullName evidence="4">TetR/AcrR family transcriptional regulator</fullName>
    </submittedName>
</protein>
<dbReference type="SUPFAM" id="SSF46689">
    <property type="entry name" value="Homeodomain-like"/>
    <property type="match status" value="1"/>
</dbReference>
<accession>A0ABT2I9Q9</accession>
<organism evidence="4 5">
    <name type="scientific">Novosphingobium mangrovi</name>
    <name type="common">ex Huang et al. 2023</name>
    <dbReference type="NCBI Taxonomy" id="2976432"/>
    <lineage>
        <taxon>Bacteria</taxon>
        <taxon>Pseudomonadati</taxon>
        <taxon>Pseudomonadota</taxon>
        <taxon>Alphaproteobacteria</taxon>
        <taxon>Sphingomonadales</taxon>
        <taxon>Sphingomonadaceae</taxon>
        <taxon>Novosphingobium</taxon>
    </lineage>
</organism>
<dbReference type="Pfam" id="PF00440">
    <property type="entry name" value="TetR_N"/>
    <property type="match status" value="1"/>
</dbReference>
<gene>
    <name evidence="4" type="ORF">NZK81_18590</name>
</gene>
<dbReference type="Proteomes" id="UP001165583">
    <property type="component" value="Unassembled WGS sequence"/>
</dbReference>
<dbReference type="InterPro" id="IPR001647">
    <property type="entry name" value="HTH_TetR"/>
</dbReference>
<dbReference type="InterPro" id="IPR009057">
    <property type="entry name" value="Homeodomain-like_sf"/>
</dbReference>
<comment type="caution">
    <text evidence="4">The sequence shown here is derived from an EMBL/GenBank/DDBJ whole genome shotgun (WGS) entry which is preliminary data.</text>
</comment>
<evidence type="ECO:0000259" key="3">
    <source>
        <dbReference type="PROSITE" id="PS50977"/>
    </source>
</evidence>
<sequence length="187" mass="20842">MAGTVVRDRLGIEVWLQTGVKLLAEEGVSALTVDRLSATVGRSKGSFYHHFQGVDGFVTALLEYWRKTQTEDVIRHVDNEADPRTQRTALMQQAAGLDHDVERAIRIWGGSDASARKVIKAVDERRIAYLARILAASSALEMPEATDLARIEYAALIGLHQLYPEVDPEFLTPLYERLARLITPGEE</sequence>
<keyword evidence="1 2" id="KW-0238">DNA-binding</keyword>
<feature type="DNA-binding region" description="H-T-H motif" evidence="2">
    <location>
        <begin position="32"/>
        <end position="51"/>
    </location>
</feature>
<feature type="domain" description="HTH tetR-type" evidence="3">
    <location>
        <begin position="9"/>
        <end position="69"/>
    </location>
</feature>
<dbReference type="PROSITE" id="PS50977">
    <property type="entry name" value="HTH_TETR_2"/>
    <property type="match status" value="1"/>
</dbReference>
<keyword evidence="5" id="KW-1185">Reference proteome</keyword>
<dbReference type="Gene3D" id="1.10.357.10">
    <property type="entry name" value="Tetracycline Repressor, domain 2"/>
    <property type="match status" value="1"/>
</dbReference>
<evidence type="ECO:0000313" key="5">
    <source>
        <dbReference type="Proteomes" id="UP001165583"/>
    </source>
</evidence>